<dbReference type="Proteomes" id="UP000837803">
    <property type="component" value="Unassembled WGS sequence"/>
</dbReference>
<organism evidence="2 3">
    <name type="scientific">Neolewinella maritima</name>
    <dbReference type="NCBI Taxonomy" id="1383882"/>
    <lineage>
        <taxon>Bacteria</taxon>
        <taxon>Pseudomonadati</taxon>
        <taxon>Bacteroidota</taxon>
        <taxon>Saprospiria</taxon>
        <taxon>Saprospirales</taxon>
        <taxon>Lewinellaceae</taxon>
        <taxon>Neolewinella</taxon>
    </lineage>
</organism>
<dbReference type="PANTHER" id="PTHR37299">
    <property type="entry name" value="TRANSCRIPTIONAL REGULATOR-RELATED"/>
    <property type="match status" value="1"/>
</dbReference>
<reference evidence="2" key="1">
    <citation type="submission" date="2021-12" db="EMBL/GenBank/DDBJ databases">
        <authorList>
            <person name="Rodrigo-Torres L."/>
            <person name="Arahal R. D."/>
            <person name="Lucena T."/>
        </authorList>
    </citation>
    <scope>NUCLEOTIDE SEQUENCE</scope>
    <source>
        <strain evidence="2">CECT 8419</strain>
    </source>
</reference>
<dbReference type="SMART" id="SM00850">
    <property type="entry name" value="LytTR"/>
    <property type="match status" value="1"/>
</dbReference>
<dbReference type="Pfam" id="PF04397">
    <property type="entry name" value="LytTR"/>
    <property type="match status" value="1"/>
</dbReference>
<evidence type="ECO:0000313" key="2">
    <source>
        <dbReference type="EMBL" id="CAH1001454.1"/>
    </source>
</evidence>
<feature type="domain" description="HTH LytTR-type" evidence="1">
    <location>
        <begin position="36"/>
        <end position="121"/>
    </location>
</feature>
<comment type="caution">
    <text evidence="2">The sequence shown here is derived from an EMBL/GenBank/DDBJ whole genome shotgun (WGS) entry which is preliminary data.</text>
</comment>
<name>A0ABM9B2A8_9BACT</name>
<proteinExistence type="predicted"/>
<evidence type="ECO:0000259" key="1">
    <source>
        <dbReference type="PROSITE" id="PS50930"/>
    </source>
</evidence>
<dbReference type="EMBL" id="CAKLPZ010000003">
    <property type="protein sequence ID" value="CAH1001454.1"/>
    <property type="molecule type" value="Genomic_DNA"/>
</dbReference>
<dbReference type="RefSeq" id="WP_238751306.1">
    <property type="nucleotide sequence ID" value="NZ_CAKLPZ010000003.1"/>
</dbReference>
<dbReference type="InterPro" id="IPR046947">
    <property type="entry name" value="LytR-like"/>
</dbReference>
<dbReference type="Gene3D" id="2.40.50.1020">
    <property type="entry name" value="LytTr DNA-binding domain"/>
    <property type="match status" value="1"/>
</dbReference>
<keyword evidence="3" id="KW-1185">Reference proteome</keyword>
<sequence>MSPLREEAAHPASYLDGRLTDRIFIHHRDRLLRVFLRDIHYIEAQRAYCRLVTTSATYTLSISLGALERQLTGSGLLRVHRSYLVNLCWVEAVADHCLVIGTTSIPVARAQRTELDRHLRFIH</sequence>
<dbReference type="InterPro" id="IPR007492">
    <property type="entry name" value="LytTR_DNA-bd_dom"/>
</dbReference>
<dbReference type="PROSITE" id="PS50930">
    <property type="entry name" value="HTH_LYTTR"/>
    <property type="match status" value="1"/>
</dbReference>
<evidence type="ECO:0000313" key="3">
    <source>
        <dbReference type="Proteomes" id="UP000837803"/>
    </source>
</evidence>
<dbReference type="PANTHER" id="PTHR37299:SF1">
    <property type="entry name" value="STAGE 0 SPORULATION PROTEIN A HOMOLOG"/>
    <property type="match status" value="1"/>
</dbReference>
<accession>A0ABM9B2A8</accession>
<protein>
    <recommendedName>
        <fullName evidence="1">HTH LytTR-type domain-containing protein</fullName>
    </recommendedName>
</protein>
<gene>
    <name evidence="2" type="ORF">LEM8419_02357</name>
</gene>